<dbReference type="KEGG" id="alp:LPB137_12660"/>
<dbReference type="OrthoDB" id="5349106at2"/>
<sequence length="320" mass="36633">MNIYIYGNNSFKKEIHETLEHANIKFKLDSNSVIEDIEDLELLKSTIEANPNDIYLIDDEKIIKKNALNQKIKFLAPKDGIKEEFLFDNGIADLSVDSLKEIPKYILRKYEQQKEIEPNIQSSIIDIVDEAYEDDIDDIDDMDDINIELDEELAQLLSSSKNDDDEISNVEIKKDINLDELEGLIELEDDSNELSKEELTSLINFEEDVGLNNTTSDYDEQKIEEIPEENSLNINELEDTIEEEFKQGEDMSKEFTELDSLNEQDILNALEGINSPTISSNSNTSNEKIEVESSNVQDIAELISKLLNNKTLEITVKIKD</sequence>
<dbReference type="EMBL" id="CP019070">
    <property type="protein sequence ID" value="APW66647.1"/>
    <property type="molecule type" value="Genomic_DNA"/>
</dbReference>
<dbReference type="AlphaFoldDB" id="A0A1P8KQ40"/>
<evidence type="ECO:0000313" key="2">
    <source>
        <dbReference type="Proteomes" id="UP000186074"/>
    </source>
</evidence>
<dbReference type="Proteomes" id="UP000186074">
    <property type="component" value="Chromosome"/>
</dbReference>
<dbReference type="RefSeq" id="WP_076088645.1">
    <property type="nucleotide sequence ID" value="NZ_CP019070.1"/>
</dbReference>
<keyword evidence="2" id="KW-1185">Reference proteome</keyword>
<name>A0A1P8KQ40_9BACT</name>
<proteinExistence type="predicted"/>
<gene>
    <name evidence="1" type="ORF">LPB137_12660</name>
</gene>
<organism evidence="1 2">
    <name type="scientific">Poseidonibacter parvus</name>
    <dbReference type="NCBI Taxonomy" id="1850254"/>
    <lineage>
        <taxon>Bacteria</taxon>
        <taxon>Pseudomonadati</taxon>
        <taxon>Campylobacterota</taxon>
        <taxon>Epsilonproteobacteria</taxon>
        <taxon>Campylobacterales</taxon>
        <taxon>Arcobacteraceae</taxon>
        <taxon>Poseidonibacter</taxon>
    </lineage>
</organism>
<protein>
    <submittedName>
        <fullName evidence="1">Uncharacterized protein</fullName>
    </submittedName>
</protein>
<evidence type="ECO:0000313" key="1">
    <source>
        <dbReference type="EMBL" id="APW66647.1"/>
    </source>
</evidence>
<dbReference type="STRING" id="1850254.LPB137_12660"/>
<accession>A0A1P8KQ40</accession>
<reference evidence="1 2" key="1">
    <citation type="submission" date="2017-01" db="EMBL/GenBank/DDBJ databases">
        <title>Genome sequencing of Arcobacter sp. LPB0137.</title>
        <authorList>
            <person name="Lee G.-W."/>
            <person name="Yi H."/>
        </authorList>
    </citation>
    <scope>NUCLEOTIDE SEQUENCE [LARGE SCALE GENOMIC DNA]</scope>
    <source>
        <strain evidence="1 2">LPB0137</strain>
    </source>
</reference>